<dbReference type="InterPro" id="IPR012677">
    <property type="entry name" value="Nucleotide-bd_a/b_plait_sf"/>
</dbReference>
<dbReference type="EMBL" id="BGPR01000319">
    <property type="protein sequence ID" value="GBM12752.1"/>
    <property type="molecule type" value="Genomic_DNA"/>
</dbReference>
<name>A0A4Y2D7I8_ARAVE</name>
<accession>A0A4Y2D7I8</accession>
<dbReference type="InterPro" id="IPR035979">
    <property type="entry name" value="RBD_domain_sf"/>
</dbReference>
<evidence type="ECO:0000313" key="3">
    <source>
        <dbReference type="Proteomes" id="UP000499080"/>
    </source>
</evidence>
<feature type="compositionally biased region" description="Low complexity" evidence="1">
    <location>
        <begin position="354"/>
        <end position="367"/>
    </location>
</feature>
<evidence type="ECO:0008006" key="4">
    <source>
        <dbReference type="Google" id="ProtNLM"/>
    </source>
</evidence>
<keyword evidence="3" id="KW-1185">Reference proteome</keyword>
<reference evidence="2 3" key="1">
    <citation type="journal article" date="2019" name="Sci. Rep.">
        <title>Orb-weaving spider Araneus ventricosus genome elucidates the spidroin gene catalogue.</title>
        <authorList>
            <person name="Kono N."/>
            <person name="Nakamura H."/>
            <person name="Ohtoshi R."/>
            <person name="Moran D.A.P."/>
            <person name="Shinohara A."/>
            <person name="Yoshida Y."/>
            <person name="Fujiwara M."/>
            <person name="Mori M."/>
            <person name="Tomita M."/>
            <person name="Arakawa K."/>
        </authorList>
    </citation>
    <scope>NUCLEOTIDE SEQUENCE [LARGE SCALE GENOMIC DNA]</scope>
</reference>
<evidence type="ECO:0000256" key="1">
    <source>
        <dbReference type="SAM" id="MobiDB-lite"/>
    </source>
</evidence>
<dbReference type="SUPFAM" id="SSF54928">
    <property type="entry name" value="RNA-binding domain, RBD"/>
    <property type="match status" value="1"/>
</dbReference>
<organism evidence="2 3">
    <name type="scientific">Araneus ventricosus</name>
    <name type="common">Orbweaver spider</name>
    <name type="synonym">Epeira ventricosa</name>
    <dbReference type="NCBI Taxonomy" id="182803"/>
    <lineage>
        <taxon>Eukaryota</taxon>
        <taxon>Metazoa</taxon>
        <taxon>Ecdysozoa</taxon>
        <taxon>Arthropoda</taxon>
        <taxon>Chelicerata</taxon>
        <taxon>Arachnida</taxon>
        <taxon>Araneae</taxon>
        <taxon>Araneomorphae</taxon>
        <taxon>Entelegynae</taxon>
        <taxon>Araneoidea</taxon>
        <taxon>Araneidae</taxon>
        <taxon>Araneus</taxon>
    </lineage>
</organism>
<feature type="compositionally biased region" description="Polar residues" evidence="1">
    <location>
        <begin position="676"/>
        <end position="687"/>
    </location>
</feature>
<dbReference type="Gene3D" id="3.30.70.330">
    <property type="match status" value="1"/>
</dbReference>
<gene>
    <name evidence="2" type="ORF">AVEN_247542_1</name>
</gene>
<comment type="caution">
    <text evidence="2">The sequence shown here is derived from an EMBL/GenBank/DDBJ whole genome shotgun (WGS) entry which is preliminary data.</text>
</comment>
<sequence length="764" mass="83491">INDGEIVAAPPLEGIQVFDGNSADCSGPCIQYDFSKHVLIELLDNVTPEAKLWTELGLANAKNITHKRMIVDPHRVNCRRAVVVCSSTDEAKELSQRLSQAKIMKRSICAVVIQELLSDICLFEKQIMQYGDKRSQHQLVYVTELTRRREPSGLAQHLREKFSPFGTILSVLVSEDKNGYAYPEGVIKFAHLSEAFAAELAYDQCAVALERLSVTTHHNILLSQCDLRARLREAYTRQSSEFSFNVSPESQIKDKPSKETDLDQTKILLSSNSKCSIKKSENNESVLNESGSNVDGINEFPSDSAELADVLKKPCESNLIDCLQGIAACSESSVSRRASVSSLPETEPGSTGQSTLPLSRNNLSSSPVDKTWSSRIVGWITDLPNVDPSIQVDGAVDATDVSLPESTVLIGKDKNFGCNQQPKPTSPMAIVSSASSFVTCANGDLTSSFHSIPTSLGEVSDSNNVTMVEDKTLSHGSECNSREISDEETSNANGSSVWESTAIKSNGSPVLSLKRKNTSMMTQKLSLKNKRMNMSRPDSVSEVLGNETTVLLPSVPKTRSCSVVLNSFPELDEIAKNLSVERSPVVLLERVSASPSIDGNSKIDRANMLNIIESKAKVKKYSKKEIGDGSSSVKSYSKKEIGDGSSSVKSQPIRRSSRLTSRSSDKRSDSFNSRSLENGTKLSTSTDYVDRKEKSLGETESPLRMWLRKELDSSTNNLVTRSKESTKSILCAATNKDVLISVGCSHMTCDFCYPDSTKLLLGFH</sequence>
<evidence type="ECO:0000313" key="2">
    <source>
        <dbReference type="EMBL" id="GBM12752.1"/>
    </source>
</evidence>
<proteinExistence type="predicted"/>
<dbReference type="Proteomes" id="UP000499080">
    <property type="component" value="Unassembled WGS sequence"/>
</dbReference>
<feature type="region of interest" description="Disordered" evidence="1">
    <location>
        <begin position="340"/>
        <end position="367"/>
    </location>
</feature>
<dbReference type="OrthoDB" id="6423347at2759"/>
<feature type="non-terminal residue" evidence="2">
    <location>
        <position position="1"/>
    </location>
</feature>
<feature type="region of interest" description="Disordered" evidence="1">
    <location>
        <begin position="473"/>
        <end position="496"/>
    </location>
</feature>
<dbReference type="GO" id="GO:0003676">
    <property type="term" value="F:nucleic acid binding"/>
    <property type="evidence" value="ECO:0007669"/>
    <property type="project" value="InterPro"/>
</dbReference>
<feature type="region of interest" description="Disordered" evidence="1">
    <location>
        <begin position="623"/>
        <end position="696"/>
    </location>
</feature>
<dbReference type="AlphaFoldDB" id="A0A4Y2D7I8"/>
<protein>
    <recommendedName>
        <fullName evidence="4">RRM domain-containing protein</fullName>
    </recommendedName>
</protein>